<dbReference type="AlphaFoldDB" id="A0A093HW58"/>
<sequence length="251" mass="28726">PVSLDMYRSLYMTDYRWHKEYQPPTEEYLQVQYSQLKAKEFAVPQEQRLMNYWDNVVGEGREVIPGPCSKVNRLSDDMPEKKQKGSSSGPESFQQAEKEQRKYFNSVLSNAESYLPKSYPATEATATQEEKLERPQALTKLENELSCSHCLPAAVQTPGTEGMLLHKQELDRGWAAYQQFILETCRARQFKAQENKSMVLGSSVLGEECFDLDCRTTYNTDFQPLPGAHGGHCKANRTLSHIFAEDECFNQ</sequence>
<protein>
    <submittedName>
        <fullName evidence="2">Uncharacterized protein</fullName>
    </submittedName>
</protein>
<feature type="compositionally biased region" description="Basic and acidic residues" evidence="1">
    <location>
        <begin position="73"/>
        <end position="83"/>
    </location>
</feature>
<evidence type="ECO:0000313" key="3">
    <source>
        <dbReference type="Proteomes" id="UP000053584"/>
    </source>
</evidence>
<dbReference type="EMBL" id="KL206928">
    <property type="protein sequence ID" value="KFV86968.1"/>
    <property type="molecule type" value="Genomic_DNA"/>
</dbReference>
<dbReference type="Proteomes" id="UP000053584">
    <property type="component" value="Unassembled WGS sequence"/>
</dbReference>
<gene>
    <name evidence="2" type="ORF">N308_13966</name>
</gene>
<organism evidence="2 3">
    <name type="scientific">Struthio camelus australis</name>
    <dbReference type="NCBI Taxonomy" id="441894"/>
    <lineage>
        <taxon>Eukaryota</taxon>
        <taxon>Metazoa</taxon>
        <taxon>Chordata</taxon>
        <taxon>Craniata</taxon>
        <taxon>Vertebrata</taxon>
        <taxon>Euteleostomi</taxon>
        <taxon>Archelosauria</taxon>
        <taxon>Archosauria</taxon>
        <taxon>Dinosauria</taxon>
        <taxon>Saurischia</taxon>
        <taxon>Theropoda</taxon>
        <taxon>Coelurosauria</taxon>
        <taxon>Aves</taxon>
        <taxon>Palaeognathae</taxon>
        <taxon>Struthioniformes</taxon>
        <taxon>Struthionidae</taxon>
        <taxon>Struthio</taxon>
    </lineage>
</organism>
<feature type="region of interest" description="Disordered" evidence="1">
    <location>
        <begin position="67"/>
        <end position="96"/>
    </location>
</feature>
<keyword evidence="3" id="KW-1185">Reference proteome</keyword>
<accession>A0A093HW58</accession>
<feature type="compositionally biased region" description="Polar residues" evidence="1">
    <location>
        <begin position="85"/>
        <end position="95"/>
    </location>
</feature>
<name>A0A093HW58_STRCA</name>
<evidence type="ECO:0000256" key="1">
    <source>
        <dbReference type="SAM" id="MobiDB-lite"/>
    </source>
</evidence>
<proteinExistence type="predicted"/>
<evidence type="ECO:0000313" key="2">
    <source>
        <dbReference type="EMBL" id="KFV86968.1"/>
    </source>
</evidence>
<feature type="non-terminal residue" evidence="2">
    <location>
        <position position="1"/>
    </location>
</feature>
<feature type="non-terminal residue" evidence="2">
    <location>
        <position position="251"/>
    </location>
</feature>
<reference evidence="2 3" key="1">
    <citation type="submission" date="2014-04" db="EMBL/GenBank/DDBJ databases">
        <title>Genome evolution of avian class.</title>
        <authorList>
            <person name="Zhang G."/>
            <person name="Li C."/>
        </authorList>
    </citation>
    <scope>NUCLEOTIDE SEQUENCE [LARGE SCALE GENOMIC DNA]</scope>
    <source>
        <strain evidence="2">BGI_N308</strain>
    </source>
</reference>